<dbReference type="SUPFAM" id="SSF53067">
    <property type="entry name" value="Actin-like ATPase domain"/>
    <property type="match status" value="2"/>
</dbReference>
<protein>
    <recommendedName>
        <fullName evidence="6">ATP:glycerol 3-phosphotransferase</fullName>
    </recommendedName>
</protein>
<keyword evidence="4 9" id="KW-0418">Kinase</keyword>
<accession>A0AA37J0N3</accession>
<dbReference type="GO" id="GO:0005829">
    <property type="term" value="C:cytosol"/>
    <property type="evidence" value="ECO:0007669"/>
    <property type="project" value="TreeGrafter"/>
</dbReference>
<evidence type="ECO:0000313" key="10">
    <source>
        <dbReference type="Proteomes" id="UP001055185"/>
    </source>
</evidence>
<dbReference type="Pfam" id="PF00370">
    <property type="entry name" value="FGGY_N"/>
    <property type="match status" value="1"/>
</dbReference>
<keyword evidence="5" id="KW-0067">ATP-binding</keyword>
<dbReference type="InterPro" id="IPR043129">
    <property type="entry name" value="ATPase_NBD"/>
</dbReference>
<dbReference type="InterPro" id="IPR018484">
    <property type="entry name" value="FGGY_N"/>
</dbReference>
<feature type="domain" description="Carbohydrate kinase FGGY N-terminal" evidence="7">
    <location>
        <begin position="4"/>
        <end position="249"/>
    </location>
</feature>
<proteinExistence type="inferred from homology"/>
<dbReference type="GO" id="GO:0005524">
    <property type="term" value="F:ATP binding"/>
    <property type="evidence" value="ECO:0007669"/>
    <property type="project" value="UniProtKB-KW"/>
</dbReference>
<feature type="domain" description="Carbohydrate kinase FGGY C-terminal" evidence="8">
    <location>
        <begin position="260"/>
        <end position="447"/>
    </location>
</feature>
<evidence type="ECO:0000256" key="3">
    <source>
        <dbReference type="ARBA" id="ARBA00022741"/>
    </source>
</evidence>
<dbReference type="PANTHER" id="PTHR10196">
    <property type="entry name" value="SUGAR KINASE"/>
    <property type="match status" value="1"/>
</dbReference>
<evidence type="ECO:0000259" key="8">
    <source>
        <dbReference type="Pfam" id="PF02782"/>
    </source>
</evidence>
<dbReference type="InterPro" id="IPR018485">
    <property type="entry name" value="FGGY_C"/>
</dbReference>
<evidence type="ECO:0000256" key="5">
    <source>
        <dbReference type="ARBA" id="ARBA00022840"/>
    </source>
</evidence>
<dbReference type="CDD" id="cd07769">
    <property type="entry name" value="ASKHA_NBD_FGGY_GK"/>
    <property type="match status" value="1"/>
</dbReference>
<evidence type="ECO:0000256" key="1">
    <source>
        <dbReference type="ARBA" id="ARBA00009156"/>
    </source>
</evidence>
<keyword evidence="2" id="KW-0808">Transferase</keyword>
<name>A0AA37J0N3_9FIRM</name>
<sequence>MERYILSIDQSTQGTKAMLFDAAGQLAARADRPHRQYINEKGWVSHDLEEIRANTLAVARDLLQKAEVRPQQIAAVGLSNQRETVAAWNRETGAPVCPAIVWQCARAKEICEGLAEQGPMVQEKTGIPLSPYFSAPKMAWILRNVPGAADLAAEGKLCLGTIDSFLVYQLTEEKAFKTDYSNASRTQLFNIHTLKWDEELCALYGVPRACLAEVCMSDSLFGHTTLGGLLETPVPLCGVLGDSHAALLGQNCRAPGQTKATYGTGSSVMMQTGQRLVKSRCGLVTSLAWGLGGQVEYVLEGNLNYTGAVITWLKKDAALLASDSESEGLARLANPADRTYFVPAFTGLGAPYWDSEATGLLTGVTRTTGRTEIVKACVDCIGYQITDLILRMAEDAGLAPAELRADGGPTANSYLMQFQSDMAQVEVSVPEIQELSGFGAACAAGFSCGFYDPAVVHSQMHRHSYTPRMEKTERDERYAGWQRAVRQALTHV</sequence>
<gene>
    <name evidence="9" type="primary">glpK_1</name>
    <name evidence="9" type="ORF">JCM17207_19990</name>
</gene>
<dbReference type="PROSITE" id="PS00933">
    <property type="entry name" value="FGGY_KINASES_1"/>
    <property type="match status" value="1"/>
</dbReference>
<reference evidence="9" key="1">
    <citation type="journal article" date="2022" name="Int. J. Syst. Evol. Microbiol.">
        <title>Genome-based, phenotypic and chemotaxonomic classification of Faecalibacterium strains: proposal of three novel species Faecalibacterium duncaniae sp. nov., Faecalibacterium hattorii sp. nov. and Faecalibacterium gallinarum sp. nov. .</title>
        <authorList>
            <person name="Sakamoto M."/>
            <person name="Sakurai N."/>
            <person name="Tanno H."/>
            <person name="Iino T."/>
            <person name="Ohkuma M."/>
            <person name="Endo A."/>
        </authorList>
    </citation>
    <scope>NUCLEOTIDE SEQUENCE</scope>
    <source>
        <strain evidence="9">JCM 17207</strain>
    </source>
</reference>
<dbReference type="NCBIfam" id="NF000756">
    <property type="entry name" value="PRK00047.1"/>
    <property type="match status" value="1"/>
</dbReference>
<dbReference type="Proteomes" id="UP001055185">
    <property type="component" value="Unassembled WGS sequence"/>
</dbReference>
<dbReference type="InterPro" id="IPR000577">
    <property type="entry name" value="Carb_kinase_FGGY"/>
</dbReference>
<dbReference type="PIRSF" id="PIRSF000538">
    <property type="entry name" value="GlpK"/>
    <property type="match status" value="1"/>
</dbReference>
<evidence type="ECO:0000256" key="4">
    <source>
        <dbReference type="ARBA" id="ARBA00022777"/>
    </source>
</evidence>
<dbReference type="GO" id="GO:0004370">
    <property type="term" value="F:glycerol kinase activity"/>
    <property type="evidence" value="ECO:0007669"/>
    <property type="project" value="TreeGrafter"/>
</dbReference>
<keyword evidence="3" id="KW-0547">Nucleotide-binding</keyword>
<dbReference type="InterPro" id="IPR018483">
    <property type="entry name" value="Carb_kinase_FGGY_CS"/>
</dbReference>
<dbReference type="GO" id="GO:0019563">
    <property type="term" value="P:glycerol catabolic process"/>
    <property type="evidence" value="ECO:0007669"/>
    <property type="project" value="TreeGrafter"/>
</dbReference>
<comment type="caution">
    <text evidence="9">The sequence shown here is derived from an EMBL/GenBank/DDBJ whole genome shotgun (WGS) entry which is preliminary data.</text>
</comment>
<evidence type="ECO:0000256" key="2">
    <source>
        <dbReference type="ARBA" id="ARBA00022679"/>
    </source>
</evidence>
<evidence type="ECO:0000259" key="7">
    <source>
        <dbReference type="Pfam" id="PF00370"/>
    </source>
</evidence>
<comment type="similarity">
    <text evidence="1">Belongs to the FGGY kinase family.</text>
</comment>
<dbReference type="AlphaFoldDB" id="A0AA37J0N3"/>
<dbReference type="EMBL" id="BQKV01000098">
    <property type="protein sequence ID" value="GJN65374.1"/>
    <property type="molecule type" value="Genomic_DNA"/>
</dbReference>
<evidence type="ECO:0000256" key="6">
    <source>
        <dbReference type="ARBA" id="ARBA00043149"/>
    </source>
</evidence>
<keyword evidence="10" id="KW-1185">Reference proteome</keyword>
<dbReference type="PANTHER" id="PTHR10196:SF69">
    <property type="entry name" value="GLYCEROL KINASE"/>
    <property type="match status" value="1"/>
</dbReference>
<dbReference type="Pfam" id="PF02782">
    <property type="entry name" value="FGGY_C"/>
    <property type="match status" value="1"/>
</dbReference>
<organism evidence="9 10">
    <name type="scientific">Faecalibacterium gallinarum</name>
    <dbReference type="NCBI Taxonomy" id="2903556"/>
    <lineage>
        <taxon>Bacteria</taxon>
        <taxon>Bacillati</taxon>
        <taxon>Bacillota</taxon>
        <taxon>Clostridia</taxon>
        <taxon>Eubacteriales</taxon>
        <taxon>Oscillospiraceae</taxon>
        <taxon>Faecalibacterium</taxon>
    </lineage>
</organism>
<evidence type="ECO:0000313" key="9">
    <source>
        <dbReference type="EMBL" id="GJN65374.1"/>
    </source>
</evidence>
<dbReference type="RefSeq" id="WP_238317595.1">
    <property type="nucleotide sequence ID" value="NZ_BQKV01000098.1"/>
</dbReference>
<dbReference type="Gene3D" id="3.30.420.40">
    <property type="match status" value="2"/>
</dbReference>